<dbReference type="Proteomes" id="UP000264006">
    <property type="component" value="Chromosome"/>
</dbReference>
<dbReference type="Pfam" id="PF13604">
    <property type="entry name" value="AAA_30"/>
    <property type="match status" value="1"/>
</dbReference>
<dbReference type="Pfam" id="PF08751">
    <property type="entry name" value="TrwC"/>
    <property type="match status" value="1"/>
</dbReference>
<feature type="region of interest" description="Disordered" evidence="1">
    <location>
        <begin position="19"/>
        <end position="49"/>
    </location>
</feature>
<protein>
    <submittedName>
        <fullName evidence="4">Conjugal transfer protein (TraA-like protein)</fullName>
    </submittedName>
</protein>
<sequence>MRALVRRTDPSICVTDLPRGPIPKFLTQTTPGTRQTDHTSGIPGAGPDRVGWSRVTMSMRKMSAGSGYRYLLDSVARGDLGAGLSYYTAAGTPPGRWLGTGLRALEDGPRLGTRVGDDELRLLFGEGRHPRTGASLGRAYPQYREGSGRRAVAGFDLTFSVPKSVSVLWGVSPVPVQRRIWEAHHRAIVDVLDLVEREVAATRIGTDGVRQVGVSGIIAAAFDHYDSRAGDPQLHTHVVISNKVRTAGDGRWRALDSRPIHAATVALSEHYNAVLADHLTTTLGVGWELRDRGDDRTPAMEIVGVPEGLLAAFSSRTSAIEVEKDRLVADYLAGHGRRPSARVMIRLRQAATLATRPDKVLASLADLTSGWRHRARILIGEDPGEWTRRLLDRSSRQRPVEHVVGPVGAEQLAAQVVESVGERRATWTHWNLHAEASRRLRTQRFPTARAREDVVAAVVAAAEVMSVSLDAPEIGPVPEQMRRADGTSQLRPRNATRYTAQALLDAEGRLLEHAAATDGPTVAAAVAETGAVLGDGAGRTLGVDQAGAVVDVATSGRRVDLLVGPAGTGKTTALVALRRIWEAQHGVGSVIALAPSAAAADVLAEGLGVATENTAKWLHDRNPLRTGQLVIVDEASLAGTHTLDRIASQAGEADAKVLLVGDAAQLAAVDAGGAFHLLTTSRPDHPSLVDVRRFTQRWEADATLRLRDGNPTALDGYLANDRIRSGATEEMVKAAHAAWRRDRQDGNESLLIAPTRELVTELNRVARAARQVEGTTAAGGPELELRDGTVCSIGDRIISRKNDRKLTAGTRWVRNGDRWTVAAVHPDGSLTATPPAGGPTVVLPASYVAAHVQLGYATTIHQAQGRTVDTAHVIITPTKSREQLYVAMTRGRHANTVHVTTDSPAAEAHTDDRREGLGVLRDILARTDRDRSAHATMRGGQDQATSFRQLAAEYEAIAALDPDVRHSRGHADLVAGVLPRARSNDAVLAGILNDRADMLEETADRLVATARREGDAWTRQVAPPPRTDPNALARWRRGVRTIAAFRNVHDITDDRPLGPQRRGTIDITAVRRALHPSVPTQPAGDPYLRRALRPPNRGPSLGR</sequence>
<dbReference type="SUPFAM" id="SSF55464">
    <property type="entry name" value="Origin of replication-binding domain, RBD-like"/>
    <property type="match status" value="1"/>
</dbReference>
<keyword evidence="5" id="KW-1185">Reference proteome</keyword>
<evidence type="ECO:0000313" key="5">
    <source>
        <dbReference type="Proteomes" id="UP000264006"/>
    </source>
</evidence>
<dbReference type="NCBIfam" id="NF041492">
    <property type="entry name" value="MobF"/>
    <property type="match status" value="1"/>
</dbReference>
<proteinExistence type="predicted"/>
<evidence type="ECO:0000256" key="1">
    <source>
        <dbReference type="SAM" id="MobiDB-lite"/>
    </source>
</evidence>
<feature type="domain" description="UvrD-like helicase C-terminal" evidence="3">
    <location>
        <begin position="855"/>
        <end position="894"/>
    </location>
</feature>
<dbReference type="EMBL" id="CP031165">
    <property type="protein sequence ID" value="AXV08686.1"/>
    <property type="molecule type" value="Genomic_DNA"/>
</dbReference>
<dbReference type="Gene3D" id="2.30.30.940">
    <property type="match status" value="1"/>
</dbReference>
<accession>A0A346Y2I9</accession>
<feature type="region of interest" description="Disordered" evidence="1">
    <location>
        <begin position="1074"/>
        <end position="1103"/>
    </location>
</feature>
<dbReference type="InterPro" id="IPR050534">
    <property type="entry name" value="Coronavir_polyprotein_1ab"/>
</dbReference>
<dbReference type="Pfam" id="PF13538">
    <property type="entry name" value="UvrD_C_2"/>
    <property type="match status" value="1"/>
</dbReference>
<dbReference type="AlphaFoldDB" id="A0A346Y2I9"/>
<feature type="domain" description="TrwC relaxase" evidence="2">
    <location>
        <begin position="64"/>
        <end position="376"/>
    </location>
</feature>
<dbReference type="InterPro" id="IPR027417">
    <property type="entry name" value="P-loop_NTPase"/>
</dbReference>
<dbReference type="KEGG" id="euz:DVS28_a4017"/>
<dbReference type="PANTHER" id="PTHR43788">
    <property type="entry name" value="DNA2/NAM7 HELICASE FAMILY MEMBER"/>
    <property type="match status" value="1"/>
</dbReference>
<organism evidence="4 5">
    <name type="scientific">Euzebya pacifica</name>
    <dbReference type="NCBI Taxonomy" id="1608957"/>
    <lineage>
        <taxon>Bacteria</taxon>
        <taxon>Bacillati</taxon>
        <taxon>Actinomycetota</taxon>
        <taxon>Nitriliruptoria</taxon>
        <taxon>Euzebyales</taxon>
    </lineage>
</organism>
<dbReference type="CDD" id="cd18809">
    <property type="entry name" value="SF1_C_RecD"/>
    <property type="match status" value="1"/>
</dbReference>
<name>A0A346Y2I9_9ACTN</name>
<dbReference type="Gene3D" id="3.40.50.300">
    <property type="entry name" value="P-loop containing nucleotide triphosphate hydrolases"/>
    <property type="match status" value="2"/>
</dbReference>
<dbReference type="InterPro" id="IPR014862">
    <property type="entry name" value="TrwC"/>
</dbReference>
<evidence type="ECO:0000259" key="3">
    <source>
        <dbReference type="Pfam" id="PF13538"/>
    </source>
</evidence>
<dbReference type="InterPro" id="IPR027785">
    <property type="entry name" value="UvrD-like_helicase_C"/>
</dbReference>
<evidence type="ECO:0000313" key="4">
    <source>
        <dbReference type="EMBL" id="AXV08686.1"/>
    </source>
</evidence>
<evidence type="ECO:0000259" key="2">
    <source>
        <dbReference type="Pfam" id="PF08751"/>
    </source>
</evidence>
<reference evidence="4 5" key="1">
    <citation type="submission" date="2018-09" db="EMBL/GenBank/DDBJ databases">
        <title>Complete genome sequence of Euzebya sp. DY32-46 isolated from seawater of Pacific Ocean.</title>
        <authorList>
            <person name="Xu L."/>
            <person name="Wu Y.-H."/>
            <person name="Xu X.-W."/>
        </authorList>
    </citation>
    <scope>NUCLEOTIDE SEQUENCE [LARGE SCALE GENOMIC DNA]</scope>
    <source>
        <strain evidence="4 5">DY32-46</strain>
    </source>
</reference>
<gene>
    <name evidence="4" type="ORF">DVS28_a4017</name>
</gene>
<dbReference type="SUPFAM" id="SSF52540">
    <property type="entry name" value="P-loop containing nucleoside triphosphate hydrolases"/>
    <property type="match status" value="2"/>
</dbReference>